<dbReference type="EMBL" id="AP009152">
    <property type="protein sequence ID" value="BAG28574.1"/>
    <property type="molecule type" value="Genomic_DNA"/>
</dbReference>
<gene>
    <name evidence="2" type="ordered locus">KRH_02270</name>
</gene>
<feature type="region of interest" description="Disordered" evidence="1">
    <location>
        <begin position="33"/>
        <end position="93"/>
    </location>
</feature>
<dbReference type="RefSeq" id="WP_012397301.1">
    <property type="nucleotide sequence ID" value="NC_010617.1"/>
</dbReference>
<evidence type="ECO:0008006" key="4">
    <source>
        <dbReference type="Google" id="ProtNLM"/>
    </source>
</evidence>
<protein>
    <recommendedName>
        <fullName evidence="4">Lipoprotein</fullName>
    </recommendedName>
</protein>
<dbReference type="HOGENOM" id="CLU_1045022_0_0_11"/>
<reference evidence="2 3" key="1">
    <citation type="journal article" date="2008" name="J. Bacteriol.">
        <title>Complete genome sequence of the soil actinomycete Kocuria rhizophila.</title>
        <authorList>
            <person name="Takarada H."/>
            <person name="Sekine M."/>
            <person name="Kosugi H."/>
            <person name="Matsuo Y."/>
            <person name="Fujisawa T."/>
            <person name="Omata S."/>
            <person name="Kishi E."/>
            <person name="Shimizu A."/>
            <person name="Tsukatani N."/>
            <person name="Tanikawa S."/>
            <person name="Fujita N."/>
            <person name="Harayama S."/>
        </authorList>
    </citation>
    <scope>NUCLEOTIDE SEQUENCE [LARGE SCALE GENOMIC DNA]</scope>
    <source>
        <strain evidence="3">ATCC 9341 / DSM 348 / NBRC 103217 / DC2201</strain>
    </source>
</reference>
<evidence type="ECO:0000313" key="2">
    <source>
        <dbReference type="EMBL" id="BAG28574.1"/>
    </source>
</evidence>
<dbReference type="AlphaFoldDB" id="B2GLC9"/>
<sequence length="266" mass="27147">MTPVREVIEMKSTKTLTLTAVAVAVPMLVGCGQGGQSAEASSPAASQTEAAAESSAPASSAATTPGGDAASSPAATTAPSASGAPGSGSTLPTVKDPCAGVCDETARVKVEHPAFGPMEIVAYTLTTVPDTAPQGKRPSYAVYQDGHAVGYASSPEKTTVVSFGPEPVIGDQMWGVNPKHPVDKYGNVYFSDSMGVTVISPTERGYDSHGTLPGSEKPGFPFQSAGASIDPAGEPTVTQKVLGKDHVYTGETVKWTWNGSQFVVKK</sequence>
<keyword evidence="3" id="KW-1185">Reference proteome</keyword>
<dbReference type="eggNOG" id="ENOG503429H">
    <property type="taxonomic scope" value="Bacteria"/>
</dbReference>
<dbReference type="Proteomes" id="UP000008838">
    <property type="component" value="Chromosome"/>
</dbReference>
<evidence type="ECO:0000256" key="1">
    <source>
        <dbReference type="SAM" id="MobiDB-lite"/>
    </source>
</evidence>
<organism evidence="2 3">
    <name type="scientific">Kocuria rhizophila (strain ATCC 9341 / DSM 348 / NBRC 103217 / DC2201)</name>
    <dbReference type="NCBI Taxonomy" id="378753"/>
    <lineage>
        <taxon>Bacteria</taxon>
        <taxon>Bacillati</taxon>
        <taxon>Actinomycetota</taxon>
        <taxon>Actinomycetes</taxon>
        <taxon>Micrococcales</taxon>
        <taxon>Micrococcaceae</taxon>
        <taxon>Kocuria</taxon>
    </lineage>
</organism>
<dbReference type="PROSITE" id="PS51257">
    <property type="entry name" value="PROKAR_LIPOPROTEIN"/>
    <property type="match status" value="1"/>
</dbReference>
<name>B2GLC9_KOCRD</name>
<evidence type="ECO:0000313" key="3">
    <source>
        <dbReference type="Proteomes" id="UP000008838"/>
    </source>
</evidence>
<dbReference type="KEGG" id="krh:KRH_02270"/>
<proteinExistence type="predicted"/>
<feature type="compositionally biased region" description="Low complexity" evidence="1">
    <location>
        <begin position="36"/>
        <end position="93"/>
    </location>
</feature>
<accession>B2GLC9</accession>